<dbReference type="PROSITE" id="PS50240">
    <property type="entry name" value="TRYPSIN_DOM"/>
    <property type="match status" value="1"/>
</dbReference>
<dbReference type="OrthoDB" id="508624at2759"/>
<dbReference type="Pfam" id="PF00089">
    <property type="entry name" value="Trypsin"/>
    <property type="match status" value="1"/>
</dbReference>
<gene>
    <name evidence="4" type="ORF">OSTQU699_LOCUS7689</name>
</gene>
<dbReference type="InterPro" id="IPR043504">
    <property type="entry name" value="Peptidase_S1_PA_chymotrypsin"/>
</dbReference>
<organism evidence="4 5">
    <name type="scientific">Ostreobium quekettii</name>
    <dbReference type="NCBI Taxonomy" id="121088"/>
    <lineage>
        <taxon>Eukaryota</taxon>
        <taxon>Viridiplantae</taxon>
        <taxon>Chlorophyta</taxon>
        <taxon>core chlorophytes</taxon>
        <taxon>Ulvophyceae</taxon>
        <taxon>TCBD clade</taxon>
        <taxon>Bryopsidales</taxon>
        <taxon>Ostreobineae</taxon>
        <taxon>Ostreobiaceae</taxon>
        <taxon>Ostreobium</taxon>
    </lineage>
</organism>
<dbReference type="PANTHER" id="PTHR24252">
    <property type="entry name" value="ACROSIN-RELATED"/>
    <property type="match status" value="1"/>
</dbReference>
<dbReference type="SUPFAM" id="SSF50494">
    <property type="entry name" value="Trypsin-like serine proteases"/>
    <property type="match status" value="1"/>
</dbReference>
<evidence type="ECO:0000313" key="4">
    <source>
        <dbReference type="EMBL" id="CAD7702332.1"/>
    </source>
</evidence>
<dbReference type="FunFam" id="2.40.10.10:FF:000068">
    <property type="entry name" value="transmembrane protease serine 2"/>
    <property type="match status" value="1"/>
</dbReference>
<proteinExistence type="predicted"/>
<dbReference type="Proteomes" id="UP000708148">
    <property type="component" value="Unassembled WGS sequence"/>
</dbReference>
<keyword evidence="2" id="KW-0732">Signal</keyword>
<dbReference type="AlphaFoldDB" id="A0A8S1J7W7"/>
<name>A0A8S1J7W7_9CHLO</name>
<evidence type="ECO:0000256" key="1">
    <source>
        <dbReference type="ARBA" id="ARBA00023157"/>
    </source>
</evidence>
<sequence length="305" mass="32244">MAASAWAALALMICVACRGVWASGGGASGSQVAENGINWEDAAALQRQLLIADGRDAPCEMTRRFPYMASLRNANGTHACGAVLVDSLWLVTAAHCVDPQARNTVGRTPVAVIGACQLEDAENDDEAEVVQVETSIMHPMYTGDLLNGYDVALLKLSEASEKSFPVLPEKDDDTLSSENLVVLGWGQQRDGTMADFLQMADEVDIIPPVLCTSSDSWGSFIDPDQMICAMGFQGQDVCTGDGGGPLVSAFAPEGVIEDGVPVVDIVLGVVSFAEADKACGEQKLPTVFARLSGVREWIVSTMATR</sequence>
<feature type="signal peptide" evidence="2">
    <location>
        <begin position="1"/>
        <end position="22"/>
    </location>
</feature>
<dbReference type="GO" id="GO:0006508">
    <property type="term" value="P:proteolysis"/>
    <property type="evidence" value="ECO:0007669"/>
    <property type="project" value="InterPro"/>
</dbReference>
<dbReference type="InterPro" id="IPR001254">
    <property type="entry name" value="Trypsin_dom"/>
</dbReference>
<feature type="chain" id="PRO_5035789678" description="Peptidase S1 domain-containing protein" evidence="2">
    <location>
        <begin position="23"/>
        <end position="305"/>
    </location>
</feature>
<comment type="caution">
    <text evidence="4">The sequence shown here is derived from an EMBL/GenBank/DDBJ whole genome shotgun (WGS) entry which is preliminary data.</text>
</comment>
<dbReference type="InterPro" id="IPR009003">
    <property type="entry name" value="Peptidase_S1_PA"/>
</dbReference>
<keyword evidence="1" id="KW-1015">Disulfide bond</keyword>
<dbReference type="EMBL" id="CAJHUC010001790">
    <property type="protein sequence ID" value="CAD7702332.1"/>
    <property type="molecule type" value="Genomic_DNA"/>
</dbReference>
<dbReference type="CDD" id="cd00190">
    <property type="entry name" value="Tryp_SPc"/>
    <property type="match status" value="1"/>
</dbReference>
<feature type="domain" description="Peptidase S1" evidence="3">
    <location>
        <begin position="51"/>
        <end position="303"/>
    </location>
</feature>
<evidence type="ECO:0000259" key="3">
    <source>
        <dbReference type="PROSITE" id="PS50240"/>
    </source>
</evidence>
<dbReference type="GO" id="GO:0004252">
    <property type="term" value="F:serine-type endopeptidase activity"/>
    <property type="evidence" value="ECO:0007669"/>
    <property type="project" value="InterPro"/>
</dbReference>
<evidence type="ECO:0000313" key="5">
    <source>
        <dbReference type="Proteomes" id="UP000708148"/>
    </source>
</evidence>
<protein>
    <recommendedName>
        <fullName evidence="3">Peptidase S1 domain-containing protein</fullName>
    </recommendedName>
</protein>
<reference evidence="4" key="1">
    <citation type="submission" date="2020-12" db="EMBL/GenBank/DDBJ databases">
        <authorList>
            <person name="Iha C."/>
        </authorList>
    </citation>
    <scope>NUCLEOTIDE SEQUENCE</scope>
</reference>
<dbReference type="SMART" id="SM00020">
    <property type="entry name" value="Tryp_SPc"/>
    <property type="match status" value="1"/>
</dbReference>
<dbReference type="PRINTS" id="PR00722">
    <property type="entry name" value="CHYMOTRYPSIN"/>
</dbReference>
<dbReference type="Gene3D" id="2.40.10.10">
    <property type="entry name" value="Trypsin-like serine proteases"/>
    <property type="match status" value="2"/>
</dbReference>
<dbReference type="InterPro" id="IPR001314">
    <property type="entry name" value="Peptidase_S1A"/>
</dbReference>
<dbReference type="PANTHER" id="PTHR24252:SF7">
    <property type="entry name" value="HYALIN"/>
    <property type="match status" value="1"/>
</dbReference>
<keyword evidence="5" id="KW-1185">Reference proteome</keyword>
<accession>A0A8S1J7W7</accession>
<dbReference type="PROSITE" id="PS00134">
    <property type="entry name" value="TRYPSIN_HIS"/>
    <property type="match status" value="1"/>
</dbReference>
<evidence type="ECO:0000256" key="2">
    <source>
        <dbReference type="SAM" id="SignalP"/>
    </source>
</evidence>
<dbReference type="InterPro" id="IPR018114">
    <property type="entry name" value="TRYPSIN_HIS"/>
</dbReference>